<gene>
    <name evidence="7" type="ORF">CHM34_11125</name>
</gene>
<protein>
    <recommendedName>
        <fullName evidence="6">Thioredoxin domain-containing protein</fullName>
    </recommendedName>
</protein>
<name>A0A235B6D5_9BACL</name>
<accession>A0A235B6D5</accession>
<evidence type="ECO:0000256" key="3">
    <source>
        <dbReference type="PIRSR" id="PIRSR603782-1"/>
    </source>
</evidence>
<dbReference type="CDD" id="cd02968">
    <property type="entry name" value="SCO"/>
    <property type="match status" value="1"/>
</dbReference>
<dbReference type="PANTHER" id="PTHR12151">
    <property type="entry name" value="ELECTRON TRANSPORT PROTIN SCO1/SENC FAMILY MEMBER"/>
    <property type="match status" value="1"/>
</dbReference>
<comment type="similarity">
    <text evidence="1">Belongs to the SCO1/2 family.</text>
</comment>
<evidence type="ECO:0000313" key="7">
    <source>
        <dbReference type="EMBL" id="OYD07447.1"/>
    </source>
</evidence>
<evidence type="ECO:0000256" key="1">
    <source>
        <dbReference type="ARBA" id="ARBA00010996"/>
    </source>
</evidence>
<dbReference type="RefSeq" id="WP_094264684.1">
    <property type="nucleotide sequence ID" value="NZ_NOWF01000006.1"/>
</dbReference>
<feature type="transmembrane region" description="Helical" evidence="5">
    <location>
        <begin position="12"/>
        <end position="28"/>
    </location>
</feature>
<feature type="disulfide bond" description="Redox-active" evidence="4">
    <location>
        <begin position="78"/>
        <end position="82"/>
    </location>
</feature>
<reference evidence="7 8" key="1">
    <citation type="submission" date="2017-07" db="EMBL/GenBank/DDBJ databases">
        <title>The genome sequence of Paludifilum halophilum highlights mechanisms for microbial adaptation to high salt environemnts.</title>
        <authorList>
            <person name="Belbahri L."/>
        </authorList>
    </citation>
    <scope>NUCLEOTIDE SEQUENCE [LARGE SCALE GENOMIC DNA]</scope>
    <source>
        <strain evidence="7 8">DSM 102817</strain>
    </source>
</reference>
<keyword evidence="4" id="KW-1015">Disulfide bond</keyword>
<dbReference type="Pfam" id="PF02630">
    <property type="entry name" value="SCO1-SenC"/>
    <property type="match status" value="1"/>
</dbReference>
<evidence type="ECO:0000313" key="8">
    <source>
        <dbReference type="Proteomes" id="UP000215459"/>
    </source>
</evidence>
<dbReference type="AlphaFoldDB" id="A0A235B6D5"/>
<dbReference type="InterPro" id="IPR013766">
    <property type="entry name" value="Thioredoxin_domain"/>
</dbReference>
<feature type="binding site" evidence="3">
    <location>
        <position position="78"/>
    </location>
    <ligand>
        <name>Cu cation</name>
        <dbReference type="ChEBI" id="CHEBI:23378"/>
    </ligand>
</feature>
<dbReference type="OrthoDB" id="9811998at2"/>
<keyword evidence="2 3" id="KW-0186">Copper</keyword>
<evidence type="ECO:0000256" key="5">
    <source>
        <dbReference type="SAM" id="Phobius"/>
    </source>
</evidence>
<dbReference type="PANTHER" id="PTHR12151:SF25">
    <property type="entry name" value="LINALOOL DEHYDRATASE_ISOMERASE DOMAIN-CONTAINING PROTEIN"/>
    <property type="match status" value="1"/>
</dbReference>
<dbReference type="Proteomes" id="UP000215459">
    <property type="component" value="Unassembled WGS sequence"/>
</dbReference>
<feature type="binding site" evidence="3">
    <location>
        <position position="173"/>
    </location>
    <ligand>
        <name>Cu cation</name>
        <dbReference type="ChEBI" id="CHEBI:23378"/>
    </ligand>
</feature>
<keyword evidence="5" id="KW-0472">Membrane</keyword>
<dbReference type="PROSITE" id="PS51352">
    <property type="entry name" value="THIOREDOXIN_2"/>
    <property type="match status" value="1"/>
</dbReference>
<evidence type="ECO:0000259" key="6">
    <source>
        <dbReference type="PROSITE" id="PS51352"/>
    </source>
</evidence>
<comment type="caution">
    <text evidence="7">The sequence shown here is derived from an EMBL/GenBank/DDBJ whole genome shotgun (WGS) entry which is preliminary data.</text>
</comment>
<sequence>MVSGKRSLRSRGIAWILLGVFGVGYWLFDGGEAFFTAGPDPGSPSLPAFTYTDQEGERFGSEDLRGKVWLADIIFTRCPDICSPMTANMARLQRRLAEEGLDVQMVSFSVDPIHDRPEVLKRYGRNLKVDFSNWTFLTHHSEPEMHQFLKSAFQTPIEKNTPESVDDELTIDHSAQIFLIDASGKIAGSYNGLRPDFEQVIRDVASLQGKAQTGISP</sequence>
<dbReference type="SUPFAM" id="SSF52833">
    <property type="entry name" value="Thioredoxin-like"/>
    <property type="match status" value="1"/>
</dbReference>
<feature type="domain" description="Thioredoxin" evidence="6">
    <location>
        <begin position="40"/>
        <end position="209"/>
    </location>
</feature>
<keyword evidence="3" id="KW-0479">Metal-binding</keyword>
<dbReference type="InterPro" id="IPR003782">
    <property type="entry name" value="SCO1/SenC"/>
</dbReference>
<evidence type="ECO:0000256" key="4">
    <source>
        <dbReference type="PIRSR" id="PIRSR603782-2"/>
    </source>
</evidence>
<organism evidence="7 8">
    <name type="scientific">Paludifilum halophilum</name>
    <dbReference type="NCBI Taxonomy" id="1642702"/>
    <lineage>
        <taxon>Bacteria</taxon>
        <taxon>Bacillati</taxon>
        <taxon>Bacillota</taxon>
        <taxon>Bacilli</taxon>
        <taxon>Bacillales</taxon>
        <taxon>Thermoactinomycetaceae</taxon>
        <taxon>Paludifilum</taxon>
    </lineage>
</organism>
<dbReference type="Gene3D" id="3.40.30.10">
    <property type="entry name" value="Glutaredoxin"/>
    <property type="match status" value="1"/>
</dbReference>
<keyword evidence="5" id="KW-1133">Transmembrane helix</keyword>
<feature type="binding site" evidence="3">
    <location>
        <position position="82"/>
    </location>
    <ligand>
        <name>Cu cation</name>
        <dbReference type="ChEBI" id="CHEBI:23378"/>
    </ligand>
</feature>
<dbReference type="GO" id="GO:0046872">
    <property type="term" value="F:metal ion binding"/>
    <property type="evidence" value="ECO:0007669"/>
    <property type="project" value="UniProtKB-KW"/>
</dbReference>
<keyword evidence="8" id="KW-1185">Reference proteome</keyword>
<dbReference type="EMBL" id="NOWF01000006">
    <property type="protein sequence ID" value="OYD07447.1"/>
    <property type="molecule type" value="Genomic_DNA"/>
</dbReference>
<evidence type="ECO:0000256" key="2">
    <source>
        <dbReference type="ARBA" id="ARBA00023008"/>
    </source>
</evidence>
<keyword evidence="5" id="KW-0812">Transmembrane</keyword>
<dbReference type="InterPro" id="IPR036249">
    <property type="entry name" value="Thioredoxin-like_sf"/>
</dbReference>
<proteinExistence type="inferred from homology"/>